<dbReference type="InterPro" id="IPR000900">
    <property type="entry name" value="Nebulin_repeat"/>
</dbReference>
<dbReference type="PANTHER" id="PTHR11039:SF48">
    <property type="entry name" value="NEBULETTE"/>
    <property type="match status" value="1"/>
</dbReference>
<keyword evidence="1" id="KW-0677">Repeat</keyword>
<protein>
    <recommendedName>
        <fullName evidence="4">Helix-turn-helix domain-containing protein</fullName>
    </recommendedName>
</protein>
<dbReference type="InterPro" id="IPR055297">
    <property type="entry name" value="NEBU/NEBL"/>
</dbReference>
<comment type="caution">
    <text evidence="5">The sequence shown here is derived from an EMBL/GenBank/DDBJ whole genome shotgun (WGS) entry which is preliminary data.</text>
</comment>
<reference evidence="5" key="1">
    <citation type="submission" date="2023-07" db="EMBL/GenBank/DDBJ databases">
        <authorList>
            <person name="Stuckert A."/>
        </authorList>
    </citation>
    <scope>NUCLEOTIDE SEQUENCE</scope>
</reference>
<evidence type="ECO:0000256" key="1">
    <source>
        <dbReference type="ARBA" id="ARBA00022737"/>
    </source>
</evidence>
<name>A0ABN9M6M1_9NEOB</name>
<dbReference type="Proteomes" id="UP001176940">
    <property type="component" value="Unassembled WGS sequence"/>
</dbReference>
<dbReference type="PROSITE" id="PS51216">
    <property type="entry name" value="NEBULIN"/>
    <property type="match status" value="1"/>
</dbReference>
<evidence type="ECO:0000313" key="5">
    <source>
        <dbReference type="EMBL" id="CAJ0958069.1"/>
    </source>
</evidence>
<dbReference type="InterPro" id="IPR058912">
    <property type="entry name" value="HTH_animal"/>
</dbReference>
<keyword evidence="2" id="KW-0009">Actin-binding</keyword>
<feature type="domain" description="Helix-turn-helix" evidence="4">
    <location>
        <begin position="293"/>
        <end position="349"/>
    </location>
</feature>
<dbReference type="Pfam" id="PF26215">
    <property type="entry name" value="HTH_animal"/>
    <property type="match status" value="1"/>
</dbReference>
<organism evidence="5 6">
    <name type="scientific">Ranitomeya imitator</name>
    <name type="common">mimic poison frog</name>
    <dbReference type="NCBI Taxonomy" id="111125"/>
    <lineage>
        <taxon>Eukaryota</taxon>
        <taxon>Metazoa</taxon>
        <taxon>Chordata</taxon>
        <taxon>Craniata</taxon>
        <taxon>Vertebrata</taxon>
        <taxon>Euteleostomi</taxon>
        <taxon>Amphibia</taxon>
        <taxon>Batrachia</taxon>
        <taxon>Anura</taxon>
        <taxon>Neobatrachia</taxon>
        <taxon>Hyloidea</taxon>
        <taxon>Dendrobatidae</taxon>
        <taxon>Dendrobatinae</taxon>
        <taxon>Ranitomeya</taxon>
    </lineage>
</organism>
<gene>
    <name evidence="5" type="ORF">RIMI_LOCUS16176721</name>
</gene>
<dbReference type="SMART" id="SM00227">
    <property type="entry name" value="NEBU"/>
    <property type="match status" value="4"/>
</dbReference>
<feature type="region of interest" description="Disordered" evidence="3">
    <location>
        <begin position="1"/>
        <end position="22"/>
    </location>
</feature>
<evidence type="ECO:0000259" key="4">
    <source>
        <dbReference type="Pfam" id="PF26215"/>
    </source>
</evidence>
<evidence type="ECO:0000313" key="6">
    <source>
        <dbReference type="Proteomes" id="UP001176940"/>
    </source>
</evidence>
<dbReference type="EMBL" id="CAUEEQ010044700">
    <property type="protein sequence ID" value="CAJ0958069.1"/>
    <property type="molecule type" value="Genomic_DNA"/>
</dbReference>
<sequence>MPATENADSTQDKTKYKKASKKELSNSLYKMMPATLDTAFAKQVTQLQSEVVYKHKHDSEKGKSTYAHMLEPPDIKHAMEVNKHQSNVSYKKGAQDIHKYTEVLDRPDIQKATEISKIISNVDYRKAKGELSKEPMVLGRPDFEHAKEVSKITSQVRCSQRLSGSATLRTERQSGAHSSDVIAPSALRRRRVRGRCSCRRRRNQESLQTVFHIPMDTNIQEFHQPCQMKNTSSMKRTHNGMRSIDDSGPNIRRSLSVHPIMGLMEFLDVSVHRNMENCLETRMFRKETAVNALLHATSAHPPTMINSIPIGQFLRLRRICSEDTEFEKQASELRDRFLERGYSRRSVKKGYNRAKNISRHQALYGTKPAKTNQVVKYKEQFEEMKGKKSCYNPLDSAVFRQAQAASALASDVKYKKDKHTMQDTSVDLPNLLHLEHALKATKLQSN</sequence>
<feature type="non-terminal residue" evidence="5">
    <location>
        <position position="446"/>
    </location>
</feature>
<evidence type="ECO:0000256" key="3">
    <source>
        <dbReference type="SAM" id="MobiDB-lite"/>
    </source>
</evidence>
<keyword evidence="6" id="KW-1185">Reference proteome</keyword>
<evidence type="ECO:0000256" key="2">
    <source>
        <dbReference type="ARBA" id="ARBA00023203"/>
    </source>
</evidence>
<dbReference type="PANTHER" id="PTHR11039">
    <property type="entry name" value="NEBULIN"/>
    <property type="match status" value="1"/>
</dbReference>
<proteinExistence type="predicted"/>
<accession>A0ABN9M6M1</accession>